<protein>
    <submittedName>
        <fullName evidence="2">TerB family tellurite resistance protein</fullName>
    </submittedName>
</protein>
<dbReference type="Proteomes" id="UP000240243">
    <property type="component" value="Unassembled WGS sequence"/>
</dbReference>
<dbReference type="EMBL" id="PXYG01000001">
    <property type="protein sequence ID" value="PSJ47889.1"/>
    <property type="molecule type" value="Genomic_DNA"/>
</dbReference>
<feature type="domain" description="Co-chaperone DjlA N-terminal" evidence="1">
    <location>
        <begin position="23"/>
        <end position="138"/>
    </location>
</feature>
<organism evidence="2 3">
    <name type="scientific">Zobellella endophytica</name>
    <dbReference type="NCBI Taxonomy" id="2116700"/>
    <lineage>
        <taxon>Bacteria</taxon>
        <taxon>Pseudomonadati</taxon>
        <taxon>Pseudomonadota</taxon>
        <taxon>Gammaproteobacteria</taxon>
        <taxon>Aeromonadales</taxon>
        <taxon>Aeromonadaceae</taxon>
        <taxon>Zobellella</taxon>
    </lineage>
</organism>
<sequence>MIDRLKKWLDGAKPPETIELSEEIAVAALLTEVMLADGAASRAEQQRMEQLLARLFGQSQDVVHDWLEQGRAQQQESVSLYEFTSRLKALPMGQRENILHALWLIAFTDDQLDPLEEAVIRQTADLLYIPHSRFIQLKHRAEGQGS</sequence>
<comment type="caution">
    <text evidence="2">The sequence shown here is derived from an EMBL/GenBank/DDBJ whole genome shotgun (WGS) entry which is preliminary data.</text>
</comment>
<dbReference type="CDD" id="cd07313">
    <property type="entry name" value="terB_like_2"/>
    <property type="match status" value="1"/>
</dbReference>
<evidence type="ECO:0000259" key="1">
    <source>
        <dbReference type="Pfam" id="PF05099"/>
    </source>
</evidence>
<dbReference type="AlphaFoldDB" id="A0A2P7RCF6"/>
<proteinExistence type="predicted"/>
<dbReference type="Pfam" id="PF05099">
    <property type="entry name" value="TerB"/>
    <property type="match status" value="1"/>
</dbReference>
<dbReference type="InterPro" id="IPR007791">
    <property type="entry name" value="DjlA_N"/>
</dbReference>
<reference evidence="2 3" key="1">
    <citation type="submission" date="2018-03" db="EMBL/GenBank/DDBJ databases">
        <title>The draft genome of Zobellella sp. 59N8.</title>
        <authorList>
            <person name="Liu L."/>
            <person name="Li L."/>
            <person name="Zhang X."/>
            <person name="Liang L."/>
            <person name="Wang T."/>
        </authorList>
    </citation>
    <scope>NUCLEOTIDE SEQUENCE [LARGE SCALE GENOMIC DNA]</scope>
    <source>
        <strain evidence="2 3">59N8</strain>
    </source>
</reference>
<dbReference type="InterPro" id="IPR029024">
    <property type="entry name" value="TerB-like"/>
</dbReference>
<accession>A0A2P7RCF6</accession>
<gene>
    <name evidence="2" type="ORF">C7H85_03500</name>
</gene>
<evidence type="ECO:0000313" key="3">
    <source>
        <dbReference type="Proteomes" id="UP000240243"/>
    </source>
</evidence>
<dbReference type="RefSeq" id="WP_106728300.1">
    <property type="nucleotide sequence ID" value="NZ_PXYG01000001.1"/>
</dbReference>
<dbReference type="Gene3D" id="1.10.3680.10">
    <property type="entry name" value="TerB-like"/>
    <property type="match status" value="1"/>
</dbReference>
<name>A0A2P7RCF6_9GAMM</name>
<keyword evidence="3" id="KW-1185">Reference proteome</keyword>
<dbReference type="OrthoDB" id="5294347at2"/>
<evidence type="ECO:0000313" key="2">
    <source>
        <dbReference type="EMBL" id="PSJ47889.1"/>
    </source>
</evidence>
<dbReference type="SUPFAM" id="SSF158682">
    <property type="entry name" value="TerB-like"/>
    <property type="match status" value="1"/>
</dbReference>